<keyword evidence="1" id="KW-0732">Signal</keyword>
<dbReference type="EMBL" id="PQGD01000020">
    <property type="protein sequence ID" value="POP44515.1"/>
    <property type="molecule type" value="Genomic_DNA"/>
</dbReference>
<keyword evidence="4" id="KW-1185">Reference proteome</keyword>
<evidence type="ECO:0000256" key="1">
    <source>
        <dbReference type="SAM" id="SignalP"/>
    </source>
</evidence>
<dbReference type="Proteomes" id="UP000237073">
    <property type="component" value="Unassembled WGS sequence"/>
</dbReference>
<dbReference type="Proteomes" id="UP000247005">
    <property type="component" value="Unassembled WGS sequence"/>
</dbReference>
<dbReference type="Gene3D" id="2.60.460.10">
    <property type="entry name" value="protein yfey like domain"/>
    <property type="match status" value="1"/>
</dbReference>
<dbReference type="OrthoDB" id="5622706at2"/>
<dbReference type="InterPro" id="IPR010938">
    <property type="entry name" value="DUF1131"/>
</dbReference>
<dbReference type="InterPro" id="IPR038714">
    <property type="entry name" value="YfeY-like_sf"/>
</dbReference>
<feature type="chain" id="PRO_5015125611" evidence="1">
    <location>
        <begin position="29"/>
        <end position="191"/>
    </location>
</feature>
<proteinExistence type="predicted"/>
<dbReference type="AlphaFoldDB" id="A0A2P5GK07"/>
<dbReference type="RefSeq" id="WP_103677928.1">
    <property type="nucleotide sequence ID" value="NZ_PQGD01000020.1"/>
</dbReference>
<evidence type="ECO:0000313" key="4">
    <source>
        <dbReference type="Proteomes" id="UP000237073"/>
    </source>
</evidence>
<protein>
    <submittedName>
        <fullName evidence="3">RpoE-regulated lipoprotein</fullName>
    </submittedName>
</protein>
<comment type="caution">
    <text evidence="3">The sequence shown here is derived from an EMBL/GenBank/DDBJ whole genome shotgun (WGS) entry which is preliminary data.</text>
</comment>
<evidence type="ECO:0000313" key="5">
    <source>
        <dbReference type="Proteomes" id="UP000247005"/>
    </source>
</evidence>
<evidence type="ECO:0000313" key="3">
    <source>
        <dbReference type="EMBL" id="POP44515.1"/>
    </source>
</evidence>
<name>A0A2P5GK07_9ENTR</name>
<feature type="signal peptide" evidence="1">
    <location>
        <begin position="1"/>
        <end position="28"/>
    </location>
</feature>
<sequence length="191" mass="20603">MKSLRLLMCVMPLALAGCSTMSSVNWSAANPWNWFGSSDEVTEQGVNGISSTTPLEEEAIGEALGSSYHLRSGMKTDNGNIVRFFEAVKDNKVALVINGDSGTVSQIDIQDPDIKTADGGEIGSVFSDLYKKAYGNCQKASGDHAGDVECKAEGSQHISYLFTGEWSGPADLMPSDDALKSWKVSKIIWRR</sequence>
<dbReference type="NCBIfam" id="NF007990">
    <property type="entry name" value="PRK10718.1"/>
    <property type="match status" value="1"/>
</dbReference>
<dbReference type="Pfam" id="PF06572">
    <property type="entry name" value="DUF1131"/>
    <property type="match status" value="1"/>
</dbReference>
<dbReference type="EMBL" id="PQGE01000021">
    <property type="protein sequence ID" value="POP42208.1"/>
    <property type="molecule type" value="Genomic_DNA"/>
</dbReference>
<reference evidence="4 5" key="1">
    <citation type="submission" date="2018-01" db="EMBL/GenBank/DDBJ databases">
        <title>Superficieibacter electus gen. nov., sp. nov., an extended-spectrum beta-lactamase possessing member of the Enterobacteriaceae family, isolated from intensive care unit surfaces.</title>
        <authorList>
            <person name="Potter R.F."/>
            <person name="D'Souza A.W."/>
        </authorList>
    </citation>
    <scope>NUCLEOTIDE SEQUENCE [LARGE SCALE GENOMIC DNA]</scope>
    <source>
        <strain evidence="3 5">BP-1</strain>
        <strain evidence="2 4">BP-2</strain>
    </source>
</reference>
<gene>
    <name evidence="3" type="ORF">CHU32_21425</name>
    <name evidence="2" type="ORF">CHU33_20540</name>
</gene>
<evidence type="ECO:0000313" key="2">
    <source>
        <dbReference type="EMBL" id="POP42208.1"/>
    </source>
</evidence>
<keyword evidence="3" id="KW-0449">Lipoprotein</keyword>
<accession>A0A2P5GK07</accession>
<organism evidence="3 5">
    <name type="scientific">Superficieibacter electus</name>
    <dbReference type="NCBI Taxonomy" id="2022662"/>
    <lineage>
        <taxon>Bacteria</taxon>
        <taxon>Pseudomonadati</taxon>
        <taxon>Pseudomonadota</taxon>
        <taxon>Gammaproteobacteria</taxon>
        <taxon>Enterobacterales</taxon>
        <taxon>Enterobacteriaceae</taxon>
        <taxon>Superficieibacter</taxon>
    </lineage>
</organism>
<dbReference type="PROSITE" id="PS51257">
    <property type="entry name" value="PROKAR_LIPOPROTEIN"/>
    <property type="match status" value="1"/>
</dbReference>